<dbReference type="RefSeq" id="WP_009384026.1">
    <property type="nucleotide sequence ID" value="NZ_AMSQ01000014.1"/>
</dbReference>
<evidence type="ECO:0000313" key="2">
    <source>
        <dbReference type="Proteomes" id="UP000009885"/>
    </source>
</evidence>
<accession>K9ALC9</accession>
<dbReference type="PATRIC" id="fig|1229783.3.peg.1711"/>
<dbReference type="Proteomes" id="UP000009885">
    <property type="component" value="Unassembled WGS sequence"/>
</dbReference>
<comment type="caution">
    <text evidence="1">The sequence shown here is derived from an EMBL/GenBank/DDBJ whole genome shotgun (WGS) entry which is preliminary data.</text>
</comment>
<dbReference type="NCBIfam" id="NF040878">
    <property type="entry name" value="SE1561_fam"/>
    <property type="match status" value="1"/>
</dbReference>
<gene>
    <name evidence="1" type="ORF">C273_08501</name>
</gene>
<dbReference type="EMBL" id="AMSQ01000014">
    <property type="protein sequence ID" value="EKU46826.1"/>
    <property type="molecule type" value="Genomic_DNA"/>
</dbReference>
<dbReference type="InterPro" id="IPR047670">
    <property type="entry name" value="YfjT-like"/>
</dbReference>
<evidence type="ECO:0000313" key="1">
    <source>
        <dbReference type="EMBL" id="EKU46826.1"/>
    </source>
</evidence>
<organism evidence="1 2">
    <name type="scientific">Staphylococcus massiliensis S46</name>
    <dbReference type="NCBI Taxonomy" id="1229783"/>
    <lineage>
        <taxon>Bacteria</taxon>
        <taxon>Bacillati</taxon>
        <taxon>Bacillota</taxon>
        <taxon>Bacilli</taxon>
        <taxon>Bacillales</taxon>
        <taxon>Staphylococcaceae</taxon>
        <taxon>Staphylococcus</taxon>
    </lineage>
</organism>
<evidence type="ECO:0008006" key="3">
    <source>
        <dbReference type="Google" id="ProtNLM"/>
    </source>
</evidence>
<dbReference type="OrthoDB" id="2408067at2"/>
<sequence length="54" mass="6463">MDEPQTIDQVKTKLNQFIEDIDHVDPDQVNVDDIDEWIKLLDQLEEKMSHVRRS</sequence>
<reference evidence="1 2" key="1">
    <citation type="journal article" date="2013" name="Genome Announc.">
        <title>Genome Sequence of Staphylococcus massiliensis Strain S46, Isolated from the Surface of Healthy Human Skin.</title>
        <authorList>
            <person name="Srivastav R."/>
            <person name="Singh A."/>
            <person name="Jangir P.K."/>
            <person name="Kumari C."/>
            <person name="Muduli S."/>
            <person name="Sharma R."/>
        </authorList>
    </citation>
    <scope>NUCLEOTIDE SEQUENCE [LARGE SCALE GENOMIC DNA]</scope>
    <source>
        <strain evidence="1 2">S46</strain>
    </source>
</reference>
<protein>
    <recommendedName>
        <fullName evidence="3">Cytosolic protein</fullName>
    </recommendedName>
</protein>
<proteinExistence type="predicted"/>
<dbReference type="STRING" id="1229783.C273_08501"/>
<keyword evidence="2" id="KW-1185">Reference proteome</keyword>
<dbReference type="AlphaFoldDB" id="K9ALC9"/>
<name>K9ALC9_9STAP</name>